<comment type="cofactor">
    <cofactor evidence="4">
        <name>Mg(2+)</name>
        <dbReference type="ChEBI" id="CHEBI:18420"/>
    </cofactor>
</comment>
<protein>
    <recommendedName>
        <fullName evidence="3 4">Phosphatase NudJ</fullName>
        <ecNumber evidence="4">3.6.1.-</ecNumber>
    </recommendedName>
</protein>
<dbReference type="SUPFAM" id="SSF55811">
    <property type="entry name" value="Nudix"/>
    <property type="match status" value="1"/>
</dbReference>
<dbReference type="AlphaFoldDB" id="A0A7V8K6A4"/>
<organism evidence="6 7">
    <name type="scientific">Pseudoxanthomonas broegbernensis</name>
    <dbReference type="NCBI Taxonomy" id="83619"/>
    <lineage>
        <taxon>Bacteria</taxon>
        <taxon>Pseudomonadati</taxon>
        <taxon>Pseudomonadota</taxon>
        <taxon>Gammaproteobacteria</taxon>
        <taxon>Lysobacterales</taxon>
        <taxon>Lysobacteraceae</taxon>
        <taxon>Pseudoxanthomonas</taxon>
    </lineage>
</organism>
<reference evidence="6 7" key="1">
    <citation type="submission" date="2017-10" db="EMBL/GenBank/DDBJ databases">
        <title>Whole genome sequencing of Pseudoxanthomonas broegbernensis DSM 12573(T).</title>
        <authorList>
            <person name="Kumar S."/>
            <person name="Bansal K."/>
            <person name="Kaur A."/>
            <person name="Patil P."/>
            <person name="Sharma S."/>
            <person name="Patil P.B."/>
        </authorList>
    </citation>
    <scope>NUCLEOTIDE SEQUENCE [LARGE SCALE GENOMIC DNA]</scope>
    <source>
        <strain evidence="6 7">DSM 12573</strain>
    </source>
</reference>
<keyword evidence="4" id="KW-0460">Magnesium</keyword>
<gene>
    <name evidence="4" type="primary">nudJ</name>
    <name evidence="6" type="ORF">B1992_11400</name>
</gene>
<evidence type="ECO:0000256" key="4">
    <source>
        <dbReference type="RuleBase" id="RU364043"/>
    </source>
</evidence>
<dbReference type="PROSITE" id="PS51462">
    <property type="entry name" value="NUDIX"/>
    <property type="match status" value="1"/>
</dbReference>
<dbReference type="Proteomes" id="UP000462066">
    <property type="component" value="Unassembled WGS sequence"/>
</dbReference>
<dbReference type="EMBL" id="MWIP01000012">
    <property type="protein sequence ID" value="KAF1685567.1"/>
    <property type="molecule type" value="Genomic_DNA"/>
</dbReference>
<dbReference type="CDD" id="cd03675">
    <property type="entry name" value="NUDIX_Hydrolase"/>
    <property type="match status" value="1"/>
</dbReference>
<proteinExistence type="inferred from homology"/>
<evidence type="ECO:0000313" key="6">
    <source>
        <dbReference type="EMBL" id="KAF1685567.1"/>
    </source>
</evidence>
<dbReference type="InterPro" id="IPR015797">
    <property type="entry name" value="NUDIX_hydrolase-like_dom_sf"/>
</dbReference>
<dbReference type="GO" id="GO:0017111">
    <property type="term" value="F:ribonucleoside triphosphate phosphatase activity"/>
    <property type="evidence" value="ECO:0007669"/>
    <property type="project" value="InterPro"/>
</dbReference>
<dbReference type="EC" id="3.6.1.-" evidence="4"/>
<evidence type="ECO:0000313" key="7">
    <source>
        <dbReference type="Proteomes" id="UP000462066"/>
    </source>
</evidence>
<comment type="subunit">
    <text evidence="2 4">Monomer.</text>
</comment>
<dbReference type="InterPro" id="IPR000086">
    <property type="entry name" value="NUDIX_hydrolase_dom"/>
</dbReference>
<accession>A0A7V8K6A4</accession>
<dbReference type="GO" id="GO:0017110">
    <property type="term" value="F:nucleoside diphosphate phosphatase activity"/>
    <property type="evidence" value="ECO:0007669"/>
    <property type="project" value="InterPro"/>
</dbReference>
<evidence type="ECO:0000256" key="2">
    <source>
        <dbReference type="ARBA" id="ARBA00011245"/>
    </source>
</evidence>
<evidence type="ECO:0000256" key="1">
    <source>
        <dbReference type="ARBA" id="ARBA00007608"/>
    </source>
</evidence>
<dbReference type="Gene3D" id="3.90.79.10">
    <property type="entry name" value="Nucleoside Triphosphate Pyrophosphohydrolase"/>
    <property type="match status" value="1"/>
</dbReference>
<comment type="caution">
    <text evidence="6">The sequence shown here is derived from an EMBL/GenBank/DDBJ whole genome shotgun (WGS) entry which is preliminary data.</text>
</comment>
<dbReference type="GO" id="GO:0004787">
    <property type="term" value="F:thiamine diphosphate phosphatase activity"/>
    <property type="evidence" value="ECO:0007669"/>
    <property type="project" value="InterPro"/>
</dbReference>
<dbReference type="PANTHER" id="PTHR43222:SF11">
    <property type="entry name" value="PHOSPHATASE NUDJ"/>
    <property type="match status" value="1"/>
</dbReference>
<evidence type="ECO:0000259" key="5">
    <source>
        <dbReference type="PROSITE" id="PS51462"/>
    </source>
</evidence>
<dbReference type="PANTHER" id="PTHR43222">
    <property type="entry name" value="NUDIX HYDROLASE 23"/>
    <property type="match status" value="1"/>
</dbReference>
<sequence>MDAVADGAGQCVTALPAASEPMSDSPRPWRPHVTVASLVAREGRLLLVEERIAGERVLNQPAGHLEPGESLAQAAVRETLEETAWRIRVEAFVGAYQWTAPGGGQYVRFAFAGQALEHHPGRPLDTGIERALWLTPDELQAQSARHRSPLVWQGVADWLSGRRYPLDLVRNLG</sequence>
<keyword evidence="4 6" id="KW-0378">Hydrolase</keyword>
<dbReference type="Pfam" id="PF00293">
    <property type="entry name" value="NUDIX"/>
    <property type="match status" value="1"/>
</dbReference>
<dbReference type="InterPro" id="IPR033713">
    <property type="entry name" value="NudJ"/>
</dbReference>
<keyword evidence="7" id="KW-1185">Reference proteome</keyword>
<evidence type="ECO:0000256" key="3">
    <source>
        <dbReference type="ARBA" id="ARBA00015552"/>
    </source>
</evidence>
<comment type="similarity">
    <text evidence="1 4">Belongs to the Nudix hydrolase family. NudJ subfamily.</text>
</comment>
<feature type="domain" description="Nudix hydrolase" evidence="5">
    <location>
        <begin position="28"/>
        <end position="157"/>
    </location>
</feature>
<name>A0A7V8K6A4_9GAMM</name>